<evidence type="ECO:0000256" key="2">
    <source>
        <dbReference type="SAM" id="SignalP"/>
    </source>
</evidence>
<dbReference type="RefSeq" id="WP_007467604.1">
    <property type="nucleotide sequence ID" value="NZ_KI391954.1"/>
</dbReference>
<dbReference type="HOGENOM" id="CLU_2182121_0_0_11"/>
<organism evidence="3 4">
    <name type="scientific">Segniliparus rugosus (strain ATCC BAA-974 / DSM 45345 / CCUG 50838 / CIP 108380 / JCM 13579 / CDC 945)</name>
    <dbReference type="NCBI Taxonomy" id="679197"/>
    <lineage>
        <taxon>Bacteria</taxon>
        <taxon>Bacillati</taxon>
        <taxon>Actinomycetota</taxon>
        <taxon>Actinomycetes</taxon>
        <taxon>Mycobacteriales</taxon>
        <taxon>Segniliparaceae</taxon>
        <taxon>Segniliparus</taxon>
    </lineage>
</organism>
<sequence length="109" mass="10841">MNYKKTSALTGLLVGATGLLMPLSEAGANGLPPPDHYCPITGIPVNGSCTLSGPTHIRLADEPGRTPVRPRKYDASGGVNNAGSGTGNMSRGTGNAGVHGGAANSNRGS</sequence>
<dbReference type="Proteomes" id="UP000004816">
    <property type="component" value="Unassembled WGS sequence"/>
</dbReference>
<dbReference type="AlphaFoldDB" id="E5XM32"/>
<feature type="region of interest" description="Disordered" evidence="1">
    <location>
        <begin position="57"/>
        <end position="109"/>
    </location>
</feature>
<evidence type="ECO:0000256" key="1">
    <source>
        <dbReference type="SAM" id="MobiDB-lite"/>
    </source>
</evidence>
<feature type="compositionally biased region" description="Polar residues" evidence="1">
    <location>
        <begin position="78"/>
        <end position="93"/>
    </location>
</feature>
<keyword evidence="4" id="KW-1185">Reference proteome</keyword>
<feature type="signal peptide" evidence="2">
    <location>
        <begin position="1"/>
        <end position="27"/>
    </location>
</feature>
<evidence type="ECO:0008006" key="5">
    <source>
        <dbReference type="Google" id="ProtNLM"/>
    </source>
</evidence>
<accession>E5XM32</accession>
<protein>
    <recommendedName>
        <fullName evidence="5">Intersectin-EH binding protein Ibp1</fullName>
    </recommendedName>
</protein>
<evidence type="ECO:0000313" key="4">
    <source>
        <dbReference type="Proteomes" id="UP000004816"/>
    </source>
</evidence>
<reference evidence="3 4" key="1">
    <citation type="journal article" date="2011" name="Stand. Genomic Sci.">
        <title>High quality draft genome sequence of Segniliparus rugosus CDC 945(T)= (ATCC BAA-974(T)).</title>
        <authorList>
            <person name="Earl A.M."/>
            <person name="Desjardins C.A."/>
            <person name="Fitzgerald M.G."/>
            <person name="Arachchi H.M."/>
            <person name="Zeng Q."/>
            <person name="Mehta T."/>
            <person name="Griggs A."/>
            <person name="Birren B.W."/>
            <person name="Toney N.C."/>
            <person name="Carr J."/>
            <person name="Posey J."/>
            <person name="Butler W.R."/>
        </authorList>
    </citation>
    <scope>NUCLEOTIDE SEQUENCE [LARGE SCALE GENOMIC DNA]</scope>
    <source>
        <strain evidence="4">ATCC BAA-974 / DSM 45345 / CCUG 50838 / CIP 108380 / JCM 13579 / CDC 945</strain>
    </source>
</reference>
<comment type="caution">
    <text evidence="3">The sequence shown here is derived from an EMBL/GenBank/DDBJ whole genome shotgun (WGS) entry which is preliminary data.</text>
</comment>
<evidence type="ECO:0000313" key="3">
    <source>
        <dbReference type="EMBL" id="EFV14593.1"/>
    </source>
</evidence>
<feature type="chain" id="PRO_5039089582" description="Intersectin-EH binding protein Ibp1" evidence="2">
    <location>
        <begin position="28"/>
        <end position="109"/>
    </location>
</feature>
<gene>
    <name evidence="3" type="ORF">HMPREF9336_00551</name>
</gene>
<dbReference type="EMBL" id="ACZI02000003">
    <property type="protein sequence ID" value="EFV14593.1"/>
    <property type="molecule type" value="Genomic_DNA"/>
</dbReference>
<proteinExistence type="predicted"/>
<keyword evidence="2" id="KW-0732">Signal</keyword>
<name>E5XM32_SEGRC</name>